<dbReference type="InterPro" id="IPR017441">
    <property type="entry name" value="Protein_kinase_ATP_BS"/>
</dbReference>
<dbReference type="InterPro" id="IPR001245">
    <property type="entry name" value="Ser-Thr/Tyr_kinase_cat_dom"/>
</dbReference>
<dbReference type="VEuPathDB" id="TrichDB:TRFO_05996"/>
<dbReference type="GO" id="GO:0005524">
    <property type="term" value="F:ATP binding"/>
    <property type="evidence" value="ECO:0007669"/>
    <property type="project" value="UniProtKB-UniRule"/>
</dbReference>
<evidence type="ECO:0000256" key="1">
    <source>
        <dbReference type="ARBA" id="ARBA00022527"/>
    </source>
</evidence>
<evidence type="ECO:0000313" key="8">
    <source>
        <dbReference type="Proteomes" id="UP000179807"/>
    </source>
</evidence>
<keyword evidence="7" id="KW-0418">Kinase</keyword>
<dbReference type="PROSITE" id="PS00107">
    <property type="entry name" value="PROTEIN_KINASE_ATP"/>
    <property type="match status" value="1"/>
</dbReference>
<keyword evidence="3 4" id="KW-0067">ATP-binding</keyword>
<dbReference type="Gene3D" id="1.10.510.10">
    <property type="entry name" value="Transferase(Phosphotransferase) domain 1"/>
    <property type="match status" value="1"/>
</dbReference>
<dbReference type="GO" id="GO:0004674">
    <property type="term" value="F:protein serine/threonine kinase activity"/>
    <property type="evidence" value="ECO:0007669"/>
    <property type="project" value="UniProtKB-KW"/>
</dbReference>
<dbReference type="AlphaFoldDB" id="A0A1J4K347"/>
<dbReference type="InterPro" id="IPR011009">
    <property type="entry name" value="Kinase-like_dom_sf"/>
</dbReference>
<comment type="similarity">
    <text evidence="5">Belongs to the protein kinase superfamily.</text>
</comment>
<dbReference type="FunFam" id="1.10.510.10:FF:000956">
    <property type="entry name" value="CAMK family protein kinase"/>
    <property type="match status" value="1"/>
</dbReference>
<dbReference type="PROSITE" id="PS00108">
    <property type="entry name" value="PROTEIN_KINASE_ST"/>
    <property type="match status" value="1"/>
</dbReference>
<dbReference type="PROSITE" id="PS50011">
    <property type="entry name" value="PROTEIN_KINASE_DOM"/>
    <property type="match status" value="1"/>
</dbReference>
<dbReference type="EMBL" id="MLAK01000760">
    <property type="protein sequence ID" value="OHT05394.1"/>
    <property type="molecule type" value="Genomic_DNA"/>
</dbReference>
<evidence type="ECO:0000256" key="2">
    <source>
        <dbReference type="ARBA" id="ARBA00022741"/>
    </source>
</evidence>
<keyword evidence="2 4" id="KW-0547">Nucleotide-binding</keyword>
<dbReference type="GO" id="GO:0010506">
    <property type="term" value="P:regulation of autophagy"/>
    <property type="evidence" value="ECO:0007669"/>
    <property type="project" value="InterPro"/>
</dbReference>
<accession>A0A1J4K347</accession>
<dbReference type="RefSeq" id="XP_068358530.1">
    <property type="nucleotide sequence ID" value="XM_068492830.1"/>
</dbReference>
<dbReference type="InterPro" id="IPR008271">
    <property type="entry name" value="Ser/Thr_kinase_AS"/>
</dbReference>
<keyword evidence="8" id="KW-1185">Reference proteome</keyword>
<feature type="binding site" evidence="4">
    <location>
        <position position="52"/>
    </location>
    <ligand>
        <name>ATP</name>
        <dbReference type="ChEBI" id="CHEBI:30616"/>
    </ligand>
</feature>
<dbReference type="InterPro" id="IPR045269">
    <property type="entry name" value="Atg1-like"/>
</dbReference>
<feature type="domain" description="Protein kinase" evidence="6">
    <location>
        <begin position="23"/>
        <end position="279"/>
    </location>
</feature>
<dbReference type="Proteomes" id="UP000179807">
    <property type="component" value="Unassembled WGS sequence"/>
</dbReference>
<reference evidence="7" key="1">
    <citation type="submission" date="2016-10" db="EMBL/GenBank/DDBJ databases">
        <authorList>
            <person name="Benchimol M."/>
            <person name="Almeida L.G."/>
            <person name="Vasconcelos A.T."/>
            <person name="Perreira-Neves A."/>
            <person name="Rosa I.A."/>
            <person name="Tasca T."/>
            <person name="Bogo M.R."/>
            <person name="de Souza W."/>
        </authorList>
    </citation>
    <scope>NUCLEOTIDE SEQUENCE [LARGE SCALE GENOMIC DNA]</scope>
    <source>
        <strain evidence="7">K</strain>
    </source>
</reference>
<keyword evidence="1 5" id="KW-0723">Serine/threonine-protein kinase</keyword>
<comment type="caution">
    <text evidence="7">The sequence shown here is derived from an EMBL/GenBank/DDBJ whole genome shotgun (WGS) entry which is preliminary data.</text>
</comment>
<proteinExistence type="inferred from homology"/>
<dbReference type="GO" id="GO:0005737">
    <property type="term" value="C:cytoplasm"/>
    <property type="evidence" value="ECO:0007669"/>
    <property type="project" value="TreeGrafter"/>
</dbReference>
<dbReference type="Pfam" id="PF00069">
    <property type="entry name" value="Pkinase"/>
    <property type="match status" value="1"/>
</dbReference>
<keyword evidence="7" id="KW-0808">Transferase</keyword>
<dbReference type="PANTHER" id="PTHR24348">
    <property type="entry name" value="SERINE/THREONINE-PROTEIN KINASE UNC-51-RELATED"/>
    <property type="match status" value="1"/>
</dbReference>
<evidence type="ECO:0000256" key="3">
    <source>
        <dbReference type="ARBA" id="ARBA00022840"/>
    </source>
</evidence>
<sequence>MDIINEVTANGLQIIIPTVIGSIRYLRTIGRGSFGIVYEGYCMKRDKNFACKIVSRDNLVKYGDFAAFEREVRAHEQIHHPNIIEIHEVLYHPDVIVLVMDLCKTGDLLHFVLSHQYPQICLIRQMFYQIVKAIDYLHQRGIAHRDLKPDNILLDDFFNIKLADFGCAQLGIGNSNTKNNDSELCGTLFYAAPEILKSGGYDSRKADIWSLGIVLFAMTCGQLPWTSQNESEVKELIVTGNVQFPKDFPEDVYSIVKKCTKLNPDERPTAQEILDLQWFEWEKQKIEMRLNRNKKVEIVNPINEKITSKRPIIIRPQASSQIFSINSQGASLPTFVNFKPATIMSSKRIRQVVSTSCPPAMIAAACKATNSVLF</sequence>
<dbReference type="InterPro" id="IPR000719">
    <property type="entry name" value="Prot_kinase_dom"/>
</dbReference>
<dbReference type="GeneID" id="94827534"/>
<name>A0A1J4K347_9EUKA</name>
<evidence type="ECO:0000256" key="5">
    <source>
        <dbReference type="RuleBase" id="RU000304"/>
    </source>
</evidence>
<dbReference type="OrthoDB" id="541276at2759"/>
<dbReference type="SUPFAM" id="SSF56112">
    <property type="entry name" value="Protein kinase-like (PK-like)"/>
    <property type="match status" value="1"/>
</dbReference>
<dbReference type="SMART" id="SM00220">
    <property type="entry name" value="S_TKc"/>
    <property type="match status" value="1"/>
</dbReference>
<evidence type="ECO:0000256" key="4">
    <source>
        <dbReference type="PROSITE-ProRule" id="PRU10141"/>
    </source>
</evidence>
<evidence type="ECO:0000259" key="6">
    <source>
        <dbReference type="PROSITE" id="PS50011"/>
    </source>
</evidence>
<gene>
    <name evidence="7" type="ORF">TRFO_05996</name>
</gene>
<protein>
    <submittedName>
        <fullName evidence="7">CAMK family protein kinase</fullName>
    </submittedName>
</protein>
<organism evidence="7 8">
    <name type="scientific">Tritrichomonas foetus</name>
    <dbReference type="NCBI Taxonomy" id="1144522"/>
    <lineage>
        <taxon>Eukaryota</taxon>
        <taxon>Metamonada</taxon>
        <taxon>Parabasalia</taxon>
        <taxon>Tritrichomonadida</taxon>
        <taxon>Tritrichomonadidae</taxon>
        <taxon>Tritrichomonas</taxon>
    </lineage>
</organism>
<dbReference type="PRINTS" id="PR00109">
    <property type="entry name" value="TYRKINASE"/>
</dbReference>
<evidence type="ECO:0000313" key="7">
    <source>
        <dbReference type="EMBL" id="OHT05394.1"/>
    </source>
</evidence>